<name>A0AA97A2T7_9STRE</name>
<proteinExistence type="predicted"/>
<dbReference type="InterPro" id="IPR014710">
    <property type="entry name" value="RmlC-like_jellyroll"/>
</dbReference>
<organism evidence="2 3">
    <name type="scientific">Streptococcus iners subsp. hyiners</name>
    <dbReference type="NCBI Taxonomy" id="3028083"/>
    <lineage>
        <taxon>Bacteria</taxon>
        <taxon>Bacillati</taxon>
        <taxon>Bacillota</taxon>
        <taxon>Bacilli</taxon>
        <taxon>Lactobacillales</taxon>
        <taxon>Streptococcaceae</taxon>
        <taxon>Streptococcus</taxon>
        <taxon>Streptococcus iners</taxon>
    </lineage>
</organism>
<sequence>MKNILSEKIEQSLVKNDRVYLSGKLKSDNSVEHFDFQKYEMGISDYKEFKADAPHVHLNNYEYNYVLEGRIKVLLVEEGKEYTFHKGDIFLIEPNMKYATKCLGGTRILFTKVPGGNDKVLLELSDDLKRWQGGW</sequence>
<dbReference type="Proteomes" id="UP001301526">
    <property type="component" value="Chromosome"/>
</dbReference>
<dbReference type="InterPro" id="IPR013096">
    <property type="entry name" value="Cupin_2"/>
</dbReference>
<dbReference type="Pfam" id="PF07883">
    <property type="entry name" value="Cupin_2"/>
    <property type="match status" value="1"/>
</dbReference>
<dbReference type="AlphaFoldDB" id="A0AA97A2T7"/>
<dbReference type="CDD" id="cd02208">
    <property type="entry name" value="cupin_RmlC-like"/>
    <property type="match status" value="1"/>
</dbReference>
<reference evidence="2 3" key="1">
    <citation type="submission" date="2023-02" db="EMBL/GenBank/DDBJ databases">
        <title>Streptococcus sp. Genome Sequencing and Assembly.</title>
        <authorList>
            <person name="Shore S.M."/>
            <person name="Nicholson T.L."/>
        </authorList>
    </citation>
    <scope>NUCLEOTIDE SEQUENCE [LARGE SCALE GENOMIC DNA]</scope>
    <source>
        <strain evidence="2 3">29892</strain>
    </source>
</reference>
<evidence type="ECO:0000259" key="1">
    <source>
        <dbReference type="Pfam" id="PF07883"/>
    </source>
</evidence>
<evidence type="ECO:0000313" key="3">
    <source>
        <dbReference type="Proteomes" id="UP001301526"/>
    </source>
</evidence>
<evidence type="ECO:0000313" key="2">
    <source>
        <dbReference type="EMBL" id="WNY49999.1"/>
    </source>
</evidence>
<dbReference type="InterPro" id="IPR011051">
    <property type="entry name" value="RmlC_Cupin_sf"/>
</dbReference>
<protein>
    <submittedName>
        <fullName evidence="2">Cupin domain-containing protein</fullName>
    </submittedName>
</protein>
<gene>
    <name evidence="2" type="ORF">PW220_04990</name>
</gene>
<feature type="domain" description="Cupin type-2" evidence="1">
    <location>
        <begin position="53"/>
        <end position="105"/>
    </location>
</feature>
<dbReference type="SUPFAM" id="SSF51182">
    <property type="entry name" value="RmlC-like cupins"/>
    <property type="match status" value="1"/>
</dbReference>
<keyword evidence="3" id="KW-1185">Reference proteome</keyword>
<accession>A0AA97A2T7</accession>
<dbReference type="RefSeq" id="WP_248054253.1">
    <property type="nucleotide sequence ID" value="NZ_CP118734.1"/>
</dbReference>
<dbReference type="EMBL" id="CP118734">
    <property type="protein sequence ID" value="WNY49999.1"/>
    <property type="molecule type" value="Genomic_DNA"/>
</dbReference>
<dbReference type="Gene3D" id="2.60.120.10">
    <property type="entry name" value="Jelly Rolls"/>
    <property type="match status" value="1"/>
</dbReference>